<protein>
    <recommendedName>
        <fullName evidence="1">MCM3-like winged helix domain-containing protein</fullName>
    </recommendedName>
</protein>
<evidence type="ECO:0000259" key="1">
    <source>
        <dbReference type="Pfam" id="PF23191"/>
    </source>
</evidence>
<dbReference type="Pfam" id="PF23191">
    <property type="entry name" value="WHD_MCM3_C"/>
    <property type="match status" value="1"/>
</dbReference>
<dbReference type="AlphaFoldDB" id="A0A8K0HC68"/>
<organism evidence="2 3">
    <name type="scientific">Rhamnella rubrinervis</name>
    <dbReference type="NCBI Taxonomy" id="2594499"/>
    <lineage>
        <taxon>Eukaryota</taxon>
        <taxon>Viridiplantae</taxon>
        <taxon>Streptophyta</taxon>
        <taxon>Embryophyta</taxon>
        <taxon>Tracheophyta</taxon>
        <taxon>Spermatophyta</taxon>
        <taxon>Magnoliopsida</taxon>
        <taxon>eudicotyledons</taxon>
        <taxon>Gunneridae</taxon>
        <taxon>Pentapetalae</taxon>
        <taxon>rosids</taxon>
        <taxon>fabids</taxon>
        <taxon>Rosales</taxon>
        <taxon>Rhamnaceae</taxon>
        <taxon>rhamnoid group</taxon>
        <taxon>Rhamneae</taxon>
        <taxon>Rhamnella</taxon>
    </lineage>
</organism>
<dbReference type="OrthoDB" id="1722430at2759"/>
<dbReference type="InterPro" id="IPR056575">
    <property type="entry name" value="WH_MCM3_C"/>
</dbReference>
<dbReference type="EMBL" id="VOIH02000003">
    <property type="protein sequence ID" value="KAF3449912.1"/>
    <property type="molecule type" value="Genomic_DNA"/>
</dbReference>
<name>A0A8K0HC68_9ROSA</name>
<evidence type="ECO:0000313" key="3">
    <source>
        <dbReference type="Proteomes" id="UP000796880"/>
    </source>
</evidence>
<reference evidence="2" key="1">
    <citation type="submission" date="2020-03" db="EMBL/GenBank/DDBJ databases">
        <title>A high-quality chromosome-level genome assembly of a woody plant with both climbing and erect habits, Rhamnella rubrinervis.</title>
        <authorList>
            <person name="Lu Z."/>
            <person name="Yang Y."/>
            <person name="Zhu X."/>
            <person name="Sun Y."/>
        </authorList>
    </citation>
    <scope>NUCLEOTIDE SEQUENCE</scope>
    <source>
        <strain evidence="2">BYM</strain>
        <tissue evidence="2">Leaf</tissue>
    </source>
</reference>
<sequence length="108" mass="12019">MEIDDPPAQSASDLSPERIEAFKSSFNQHMRSNRLDDISIENVEEAVNSRVEVGFSRQEIVSLLEKLQNEGIVMVVNGKLSFGGFADLDLSFKAFTINALSEEIKEKA</sequence>
<comment type="caution">
    <text evidence="2">The sequence shown here is derived from an EMBL/GenBank/DDBJ whole genome shotgun (WGS) entry which is preliminary data.</text>
</comment>
<dbReference type="Proteomes" id="UP000796880">
    <property type="component" value="Unassembled WGS sequence"/>
</dbReference>
<accession>A0A8K0HC68</accession>
<proteinExistence type="predicted"/>
<gene>
    <name evidence="2" type="ORF">FNV43_RR05991</name>
</gene>
<keyword evidence="3" id="KW-1185">Reference proteome</keyword>
<evidence type="ECO:0000313" key="2">
    <source>
        <dbReference type="EMBL" id="KAF3449912.1"/>
    </source>
</evidence>
<feature type="domain" description="MCM3-like winged helix" evidence="1">
    <location>
        <begin position="13"/>
        <end position="79"/>
    </location>
</feature>